<feature type="region of interest" description="Disordered" evidence="7">
    <location>
        <begin position="93"/>
        <end position="131"/>
    </location>
</feature>
<feature type="region of interest" description="Disordered" evidence="7">
    <location>
        <begin position="1"/>
        <end position="35"/>
    </location>
</feature>
<evidence type="ECO:0000256" key="4">
    <source>
        <dbReference type="ARBA" id="ARBA00022990"/>
    </source>
</evidence>
<feature type="region of interest" description="Disordered" evidence="7">
    <location>
        <begin position="49"/>
        <end position="70"/>
    </location>
</feature>
<dbReference type="InterPro" id="IPR006599">
    <property type="entry name" value="CARP_motif"/>
</dbReference>
<dbReference type="GO" id="GO:0007023">
    <property type="term" value="P:post-chaperonin tubulin folding pathway"/>
    <property type="evidence" value="ECO:0007669"/>
    <property type="project" value="InterPro"/>
</dbReference>
<dbReference type="Pfam" id="PF07986">
    <property type="entry name" value="TBCC"/>
    <property type="match status" value="1"/>
</dbReference>
<dbReference type="OrthoDB" id="194775at2759"/>
<keyword evidence="4" id="KW-0007">Acetylation</keyword>
<accession>A0A835T0X3</accession>
<keyword evidence="10" id="KW-1185">Reference proteome</keyword>
<evidence type="ECO:0000256" key="7">
    <source>
        <dbReference type="SAM" id="MobiDB-lite"/>
    </source>
</evidence>
<feature type="region of interest" description="Disordered" evidence="7">
    <location>
        <begin position="249"/>
        <end position="270"/>
    </location>
</feature>
<evidence type="ECO:0000256" key="2">
    <source>
        <dbReference type="ARBA" id="ARBA00008848"/>
    </source>
</evidence>
<dbReference type="PANTHER" id="PTHR15139">
    <property type="entry name" value="TUBULIN FOLDING COFACTOR C"/>
    <property type="match status" value="1"/>
</dbReference>
<protein>
    <recommendedName>
        <fullName evidence="8">C-CAP/cofactor C-like domain-containing protein</fullName>
    </recommendedName>
</protein>
<proteinExistence type="inferred from homology"/>
<name>A0A835T0X3_CHLIN</name>
<evidence type="ECO:0000256" key="5">
    <source>
        <dbReference type="ARBA" id="ARBA00023186"/>
    </source>
</evidence>
<dbReference type="AlphaFoldDB" id="A0A835T0X3"/>
<keyword evidence="3" id="KW-0963">Cytoplasm</keyword>
<dbReference type="SMART" id="SM00673">
    <property type="entry name" value="CARP"/>
    <property type="match status" value="2"/>
</dbReference>
<dbReference type="GO" id="GO:0015631">
    <property type="term" value="F:tubulin binding"/>
    <property type="evidence" value="ECO:0007669"/>
    <property type="project" value="InterPro"/>
</dbReference>
<dbReference type="Gene3D" id="2.160.20.70">
    <property type="match status" value="1"/>
</dbReference>
<dbReference type="InterPro" id="IPR038397">
    <property type="entry name" value="TBCC_N_sf"/>
</dbReference>
<dbReference type="Proteomes" id="UP000650467">
    <property type="component" value="Unassembled WGS sequence"/>
</dbReference>
<evidence type="ECO:0000256" key="3">
    <source>
        <dbReference type="ARBA" id="ARBA00022490"/>
    </source>
</evidence>
<evidence type="ECO:0000313" key="9">
    <source>
        <dbReference type="EMBL" id="KAG2436793.1"/>
    </source>
</evidence>
<comment type="caution">
    <text evidence="9">The sequence shown here is derived from an EMBL/GenBank/DDBJ whole genome shotgun (WGS) entry which is preliminary data.</text>
</comment>
<evidence type="ECO:0000256" key="1">
    <source>
        <dbReference type="ARBA" id="ARBA00004496"/>
    </source>
</evidence>
<dbReference type="InterPro" id="IPR017901">
    <property type="entry name" value="C-CAP_CF_C-like"/>
</dbReference>
<dbReference type="GO" id="GO:0007021">
    <property type="term" value="P:tubulin complex assembly"/>
    <property type="evidence" value="ECO:0007669"/>
    <property type="project" value="TreeGrafter"/>
</dbReference>
<organism evidence="9 10">
    <name type="scientific">Chlamydomonas incerta</name>
    <dbReference type="NCBI Taxonomy" id="51695"/>
    <lineage>
        <taxon>Eukaryota</taxon>
        <taxon>Viridiplantae</taxon>
        <taxon>Chlorophyta</taxon>
        <taxon>core chlorophytes</taxon>
        <taxon>Chlorophyceae</taxon>
        <taxon>CS clade</taxon>
        <taxon>Chlamydomonadales</taxon>
        <taxon>Chlamydomonadaceae</taxon>
        <taxon>Chlamydomonas</taxon>
    </lineage>
</organism>
<feature type="compositionally biased region" description="Basic and acidic residues" evidence="7">
    <location>
        <begin position="50"/>
        <end position="70"/>
    </location>
</feature>
<dbReference type="Gene3D" id="1.20.58.1250">
    <property type="entry name" value="Tubulin Binding Cofactor C, N-terminal domain"/>
    <property type="match status" value="1"/>
</dbReference>
<dbReference type="Pfam" id="PF16752">
    <property type="entry name" value="TBCC_N"/>
    <property type="match status" value="1"/>
</dbReference>
<dbReference type="InterPro" id="IPR012945">
    <property type="entry name" value="Tubulin-bd_cofactor_C_dom"/>
</dbReference>
<keyword evidence="5" id="KW-0143">Chaperone</keyword>
<dbReference type="InterPro" id="IPR016098">
    <property type="entry name" value="CAP/MinC_C"/>
</dbReference>
<feature type="compositionally biased region" description="Pro residues" evidence="7">
    <location>
        <begin position="106"/>
        <end position="117"/>
    </location>
</feature>
<comment type="subunit">
    <text evidence="6">Supercomplex made of cofactors A to E. Cofactors A and D function by capturing and stabilizing tubulin in a quasi-native conformation. Cofactor E binds to the cofactor D-tubulin complex; interaction with cofactor C then causes the release of tubulin polypeptides that are committed to the native state.</text>
</comment>
<evidence type="ECO:0000313" key="10">
    <source>
        <dbReference type="Proteomes" id="UP000650467"/>
    </source>
</evidence>
<dbReference type="GO" id="GO:0005737">
    <property type="term" value="C:cytoplasm"/>
    <property type="evidence" value="ECO:0007669"/>
    <property type="project" value="UniProtKB-SubCell"/>
</dbReference>
<evidence type="ECO:0000256" key="6">
    <source>
        <dbReference type="ARBA" id="ARBA00026055"/>
    </source>
</evidence>
<dbReference type="InterPro" id="IPR027684">
    <property type="entry name" value="TBCC"/>
</dbReference>
<dbReference type="PROSITE" id="PS51329">
    <property type="entry name" value="C_CAP_COFACTOR_C"/>
    <property type="match status" value="1"/>
</dbReference>
<comment type="similarity">
    <text evidence="2">Belongs to the TBCC family.</text>
</comment>
<sequence length="511" mass="51867">MATDAGAAVGSADAPSTLPAGDSAPTPTSPGGGASAAAAVVLDKLASLDVARRAERERRREELRAAADPRESISQFLRGFAARQRSVEEAIQRMLQQQPSTSSPAPATPAPSNPPPASTAADADAEPEADAAARVLEVSSATPELVASSLEMLGSEVLSLEQSAAAASYYLPAYDQKQCAGAVAALRAAIEGARTTLAPRKKFAFGSKKVTKVRGEEMSSAAATTTATAAASAADAAAHAAAPVFTHSAAGPAAPSSGTSSANGTGGANTADADAASGLVASEQDRALVARGRGVMGLTDQVVVISQAQLEAEGGGGGGGDFVLLGLTRCTVVLLGRLRALRAAGLRGCTVVAGPVTGACFMDDVRDCTLALATYQVRIHRAHSTDLFLRVRSKPIIEHSAGIRVAPWPALLPGPAAELRLAELLGRHMLGEETGCWQQVEDFGWIKAVQSPNWCVMPEEGRPAAKFDIPAGVWADSPAAAAQERAGQLAAASATWACGATEPGLGADDEL</sequence>
<feature type="domain" description="C-CAP/cofactor C-like" evidence="8">
    <location>
        <begin position="270"/>
        <end position="445"/>
    </location>
</feature>
<reference evidence="9" key="1">
    <citation type="journal article" date="2020" name="bioRxiv">
        <title>Comparative genomics of Chlamydomonas.</title>
        <authorList>
            <person name="Craig R.J."/>
            <person name="Hasan A.R."/>
            <person name="Ness R.W."/>
            <person name="Keightley P.D."/>
        </authorList>
    </citation>
    <scope>NUCLEOTIDE SEQUENCE</scope>
    <source>
        <strain evidence="9">SAG 7.73</strain>
    </source>
</reference>
<dbReference type="EMBL" id="JAEHOC010000012">
    <property type="protein sequence ID" value="KAG2436793.1"/>
    <property type="molecule type" value="Genomic_DNA"/>
</dbReference>
<dbReference type="InterPro" id="IPR031925">
    <property type="entry name" value="TBCC_N"/>
</dbReference>
<dbReference type="PANTHER" id="PTHR15139:SF0">
    <property type="entry name" value="TUBULIN-SPECIFIC CHAPERONE C"/>
    <property type="match status" value="1"/>
</dbReference>
<comment type="subcellular location">
    <subcellularLocation>
        <location evidence="1">Cytoplasm</location>
    </subcellularLocation>
</comment>
<gene>
    <name evidence="9" type="ORF">HXX76_006317</name>
</gene>
<evidence type="ECO:0000259" key="8">
    <source>
        <dbReference type="PROSITE" id="PS51329"/>
    </source>
</evidence>